<dbReference type="InterPro" id="IPR000825">
    <property type="entry name" value="SUF_FeS_clus_asmbl_SufBD_core"/>
</dbReference>
<dbReference type="Pfam" id="PF01458">
    <property type="entry name" value="SUFBD_core"/>
    <property type="match status" value="1"/>
</dbReference>
<dbReference type="AlphaFoldDB" id="A0A369QD91"/>
<dbReference type="InterPro" id="IPR037284">
    <property type="entry name" value="SUF_FeS_clus_asmbl_SufBD_sf"/>
</dbReference>
<dbReference type="GO" id="GO:0016226">
    <property type="term" value="P:iron-sulfur cluster assembly"/>
    <property type="evidence" value="ECO:0007669"/>
    <property type="project" value="InterPro"/>
</dbReference>
<dbReference type="OrthoDB" id="9768262at2"/>
<dbReference type="PANTHER" id="PTHR43575">
    <property type="entry name" value="PROTEIN ABCI7, CHLOROPLASTIC"/>
    <property type="match status" value="1"/>
</dbReference>
<feature type="domain" description="SUF system FeS cluster assembly SufBD core" evidence="1">
    <location>
        <begin position="60"/>
        <end position="230"/>
    </location>
</feature>
<dbReference type="EMBL" id="QBKA01000002">
    <property type="protein sequence ID" value="RDC61196.1"/>
    <property type="molecule type" value="Genomic_DNA"/>
</dbReference>
<evidence type="ECO:0000313" key="3">
    <source>
        <dbReference type="Proteomes" id="UP000253727"/>
    </source>
</evidence>
<evidence type="ECO:0000259" key="1">
    <source>
        <dbReference type="Pfam" id="PF01458"/>
    </source>
</evidence>
<name>A0A369QD91_9SPHN</name>
<evidence type="ECO:0000313" key="2">
    <source>
        <dbReference type="EMBL" id="RDC61196.1"/>
    </source>
</evidence>
<protein>
    <submittedName>
        <fullName evidence="2">Protein ABCI7, chloroplastic</fullName>
    </submittedName>
</protein>
<dbReference type="InterPro" id="IPR055346">
    <property type="entry name" value="Fe-S_cluster_assembly_SufBD"/>
</dbReference>
<organism evidence="2 3">
    <name type="scientific">Alteripontixanthobacter maritimus</name>
    <dbReference type="NCBI Taxonomy" id="2161824"/>
    <lineage>
        <taxon>Bacteria</taxon>
        <taxon>Pseudomonadati</taxon>
        <taxon>Pseudomonadota</taxon>
        <taxon>Alphaproteobacteria</taxon>
        <taxon>Sphingomonadales</taxon>
        <taxon>Erythrobacteraceae</taxon>
        <taxon>Alteripontixanthobacter</taxon>
    </lineage>
</organism>
<dbReference type="RefSeq" id="WP_115367194.1">
    <property type="nucleotide sequence ID" value="NZ_QBKA01000002.1"/>
</dbReference>
<gene>
    <name evidence="2" type="ORF">HME9302_02415</name>
</gene>
<dbReference type="PANTHER" id="PTHR43575:SF1">
    <property type="entry name" value="PROTEIN ABCI7, CHLOROPLASTIC"/>
    <property type="match status" value="1"/>
</dbReference>
<sequence>MATQPSPDQSGAPFPTRRDEAWRYSDMDALATLDVGRFDDWRDIDVAAGESFTECLVLDGEGAAELRRFRIHIGDGGTCAMFAVNAAAQLGRIEMVVQLGDGAHFEFGGVTLGGGDTTREFVTRVAHEKPNATSNQVVRAVHWDKGTGNFLGRIDVVRDAQKTDAAQSFKGLLMNKGASANAVPQLEIYADDVKCAHGAAVGQLDEMARYYMAARGITPETAKKLLVRAFLADAFVALDDEAERDRMLETALTALEEAKL</sequence>
<proteinExistence type="predicted"/>
<dbReference type="SUPFAM" id="SSF101960">
    <property type="entry name" value="Stabilizer of iron transporter SufD"/>
    <property type="match status" value="1"/>
</dbReference>
<keyword evidence="3" id="KW-1185">Reference proteome</keyword>
<comment type="caution">
    <text evidence="2">The sequence shown here is derived from an EMBL/GenBank/DDBJ whole genome shotgun (WGS) entry which is preliminary data.</text>
</comment>
<reference evidence="2 3" key="1">
    <citation type="submission" date="2018-04" db="EMBL/GenBank/DDBJ databases">
        <title>Altererythrobacter sp. HME9302 genome sequencing and assembly.</title>
        <authorList>
            <person name="Kang H."/>
            <person name="Kim H."/>
            <person name="Joh K."/>
        </authorList>
    </citation>
    <scope>NUCLEOTIDE SEQUENCE [LARGE SCALE GENOMIC DNA]</scope>
    <source>
        <strain evidence="2 3">HME9302</strain>
    </source>
</reference>
<accession>A0A369QD91</accession>
<dbReference type="Proteomes" id="UP000253727">
    <property type="component" value="Unassembled WGS sequence"/>
</dbReference>